<protein>
    <submittedName>
        <fullName evidence="5">Carboxypeptidase</fullName>
    </submittedName>
</protein>
<evidence type="ECO:0000256" key="1">
    <source>
        <dbReference type="ARBA" id="ARBA00022723"/>
    </source>
</evidence>
<dbReference type="Pfam" id="PF07687">
    <property type="entry name" value="M20_dimer"/>
    <property type="match status" value="1"/>
</dbReference>
<evidence type="ECO:0000313" key="6">
    <source>
        <dbReference type="Proteomes" id="UP000245762"/>
    </source>
</evidence>
<keyword evidence="5" id="KW-0121">Carboxypeptidase</keyword>
<dbReference type="PANTHER" id="PTHR43808">
    <property type="entry name" value="ACETYLORNITHINE DEACETYLASE"/>
    <property type="match status" value="1"/>
</dbReference>
<keyword evidence="5" id="KW-0645">Protease</keyword>
<dbReference type="Pfam" id="PF01546">
    <property type="entry name" value="Peptidase_M20"/>
    <property type="match status" value="1"/>
</dbReference>
<keyword evidence="1" id="KW-0479">Metal-binding</keyword>
<gene>
    <name evidence="5" type="ORF">DKG77_06165</name>
</gene>
<dbReference type="OrthoDB" id="9783294at2"/>
<dbReference type="PIRSF" id="PIRSF037238">
    <property type="entry name" value="Carboxypeptidase_G2"/>
    <property type="match status" value="1"/>
</dbReference>
<dbReference type="InterPro" id="IPR017150">
    <property type="entry name" value="Pept_M20_glutamate_carboxypep"/>
</dbReference>
<accession>A0A316L1K2</accession>
<organism evidence="5 6">
    <name type="scientific">Flagellimonas aquimarina</name>
    <dbReference type="NCBI Taxonomy" id="2201895"/>
    <lineage>
        <taxon>Bacteria</taxon>
        <taxon>Pseudomonadati</taxon>
        <taxon>Bacteroidota</taxon>
        <taxon>Flavobacteriia</taxon>
        <taxon>Flavobacteriales</taxon>
        <taxon>Flavobacteriaceae</taxon>
        <taxon>Flagellimonas</taxon>
    </lineage>
</organism>
<proteinExistence type="predicted"/>
<evidence type="ECO:0000256" key="2">
    <source>
        <dbReference type="ARBA" id="ARBA00022801"/>
    </source>
</evidence>
<dbReference type="Proteomes" id="UP000245762">
    <property type="component" value="Unassembled WGS sequence"/>
</dbReference>
<dbReference type="InterPro" id="IPR036264">
    <property type="entry name" value="Bact_exopeptidase_dim_dom"/>
</dbReference>
<reference evidence="5 6" key="1">
    <citation type="submission" date="2018-05" db="EMBL/GenBank/DDBJ databases">
        <title>Complete genome sequence of Flagellimonas aquimarina ECD12 isolated from seaweed Ecklonia cava.</title>
        <authorList>
            <person name="Choi S."/>
            <person name="Seong C."/>
        </authorList>
    </citation>
    <scope>NUCLEOTIDE SEQUENCE [LARGE SCALE GENOMIC DNA]</scope>
    <source>
        <strain evidence="5 6">ECD12</strain>
    </source>
</reference>
<dbReference type="AlphaFoldDB" id="A0A316L1K2"/>
<dbReference type="RefSeq" id="WP_109661181.1">
    <property type="nucleotide sequence ID" value="NZ_QGEG01000001.1"/>
</dbReference>
<dbReference type="SUPFAM" id="SSF53187">
    <property type="entry name" value="Zn-dependent exopeptidases"/>
    <property type="match status" value="1"/>
</dbReference>
<dbReference type="GO" id="GO:0004180">
    <property type="term" value="F:carboxypeptidase activity"/>
    <property type="evidence" value="ECO:0007669"/>
    <property type="project" value="UniProtKB-KW"/>
</dbReference>
<evidence type="ECO:0000313" key="5">
    <source>
        <dbReference type="EMBL" id="PWL40397.1"/>
    </source>
</evidence>
<keyword evidence="2" id="KW-0378">Hydrolase</keyword>
<dbReference type="PANTHER" id="PTHR43808:SF9">
    <property type="entry name" value="BLL0789 PROTEIN"/>
    <property type="match status" value="1"/>
</dbReference>
<comment type="caution">
    <text evidence="5">The sequence shown here is derived from an EMBL/GenBank/DDBJ whole genome shotgun (WGS) entry which is preliminary data.</text>
</comment>
<feature type="domain" description="Peptidase M20 dimerisation" evidence="4">
    <location>
        <begin position="191"/>
        <end position="284"/>
    </location>
</feature>
<dbReference type="InterPro" id="IPR002933">
    <property type="entry name" value="Peptidase_M20"/>
</dbReference>
<dbReference type="Gene3D" id="3.30.70.360">
    <property type="match status" value="1"/>
</dbReference>
<evidence type="ECO:0000256" key="3">
    <source>
        <dbReference type="PIRSR" id="PIRSR037238-1"/>
    </source>
</evidence>
<dbReference type="SUPFAM" id="SSF55031">
    <property type="entry name" value="Bacterial exopeptidase dimerisation domain"/>
    <property type="match status" value="1"/>
</dbReference>
<dbReference type="CDD" id="cd03885">
    <property type="entry name" value="M20_CPDG2"/>
    <property type="match status" value="1"/>
</dbReference>
<name>A0A316L1K2_9FLAO</name>
<sequence>MTSKTELNAKEILDYFKVNQKKMISFLERLVVHESPSGNHDSQVKILKLIGGELKKLGFHVMYFPGKQTGGHLYARPQNRFKDKPLQLIVGHCDTVWEMDTLSTMPIREKNGRMTGPGIYDMKAGLTQLVFSLKAIKELGLSISLEPIIIINSDEEIGSRESTQTISRIAKITKRAFVLEPPLGLDGKLKTARKGVGRFTITVKGKAAHAGLDPEKGINAIVELSNVVQQLYAMNDFENGITVNVGMIQGGISANVVAPESKAVIDVRVLNQADGDKITEQIYALRPSMPDVELYIDGGIGRPPLERTERNRLLWQLAKTKGALLGLKLEEGIAGGGSDGNTTSMYTATLDGLGTTGDGAHAVHEFIFLNELPVRTALLTLLLLAKAINSN</sequence>
<dbReference type="GO" id="GO:0046872">
    <property type="term" value="F:metal ion binding"/>
    <property type="evidence" value="ECO:0007669"/>
    <property type="project" value="UniProtKB-KW"/>
</dbReference>
<dbReference type="InterPro" id="IPR011650">
    <property type="entry name" value="Peptidase_M20_dimer"/>
</dbReference>
<dbReference type="InterPro" id="IPR050072">
    <property type="entry name" value="Peptidase_M20A"/>
</dbReference>
<dbReference type="Gene3D" id="3.40.630.10">
    <property type="entry name" value="Zn peptidases"/>
    <property type="match status" value="1"/>
</dbReference>
<dbReference type="EMBL" id="QGEG01000001">
    <property type="protein sequence ID" value="PWL40397.1"/>
    <property type="molecule type" value="Genomic_DNA"/>
</dbReference>
<feature type="active site" description="Proton acceptor" evidence="3">
    <location>
        <position position="155"/>
    </location>
</feature>
<evidence type="ECO:0000259" key="4">
    <source>
        <dbReference type="Pfam" id="PF07687"/>
    </source>
</evidence>
<feature type="active site" evidence="3">
    <location>
        <position position="94"/>
    </location>
</feature>
<keyword evidence="6" id="KW-1185">Reference proteome</keyword>